<evidence type="ECO:0000256" key="5">
    <source>
        <dbReference type="ARBA" id="ARBA00031395"/>
    </source>
</evidence>
<dbReference type="Gene3D" id="4.10.1250.10">
    <property type="entry name" value="Aminomethyltransferase fragment"/>
    <property type="match status" value="1"/>
</dbReference>
<comment type="function">
    <text evidence="7">The glycine cleavage system catalyzes the degradation of glycine.</text>
</comment>
<name>A0ABT2PTX6_9MOLU</name>
<dbReference type="NCBIfam" id="NF001567">
    <property type="entry name" value="PRK00389.1"/>
    <property type="match status" value="1"/>
</dbReference>
<sequence length="363" mass="41211">MMDMKTTCLHDRHLALGAKMTEFGGFDMPVSYRGILQEHQAVREACGVFDCSHMGEIDLRGKDALKFLNEISTNDFTDLKDNQLQYTLLCEESGGVIDDLMVYRYQADHYLLVVNASNTLKDYKWLTSHQTGYDIELSNVSDFFGQLALQGPKAVDILKPLIPQIDSLSFMQFNTFKWENQELLISRSGYTGEDGFEIYASPKATVQLWDTLMKLSVEPCGLGARDTLRFEAGLPLYGHEINGFTSPLEAGLSFGVKLHKPFIGRDALLKQKEAGLERRIIGLELLERNIARDGYIVYDQDKNMIGYITTGYMIPNTTKAVANAMIDSKIKIGTEVYVEIRNKMVKAVIRNRKFYEKKYKKEV</sequence>
<evidence type="ECO:0000256" key="1">
    <source>
        <dbReference type="ARBA" id="ARBA00008609"/>
    </source>
</evidence>
<evidence type="ECO:0000256" key="2">
    <source>
        <dbReference type="ARBA" id="ARBA00012616"/>
    </source>
</evidence>
<evidence type="ECO:0000256" key="4">
    <source>
        <dbReference type="ARBA" id="ARBA00022679"/>
    </source>
</evidence>
<dbReference type="Pfam" id="PF08669">
    <property type="entry name" value="GCV_T_C"/>
    <property type="match status" value="1"/>
</dbReference>
<dbReference type="EMBL" id="JAOEGN010000002">
    <property type="protein sequence ID" value="MCU0104397.1"/>
    <property type="molecule type" value="Genomic_DNA"/>
</dbReference>
<evidence type="ECO:0000256" key="7">
    <source>
        <dbReference type="HAMAP-Rule" id="MF_00259"/>
    </source>
</evidence>
<dbReference type="PIRSF" id="PIRSF006487">
    <property type="entry name" value="GcvT"/>
    <property type="match status" value="1"/>
</dbReference>
<dbReference type="InterPro" id="IPR022903">
    <property type="entry name" value="GcvT_bac"/>
</dbReference>
<evidence type="ECO:0000259" key="9">
    <source>
        <dbReference type="Pfam" id="PF08669"/>
    </source>
</evidence>
<keyword evidence="11" id="KW-1185">Reference proteome</keyword>
<organism evidence="10 11">
    <name type="scientific">Paracholeplasma vituli</name>
    <dbReference type="NCBI Taxonomy" id="69473"/>
    <lineage>
        <taxon>Bacteria</taxon>
        <taxon>Bacillati</taxon>
        <taxon>Mycoplasmatota</taxon>
        <taxon>Mollicutes</taxon>
        <taxon>Acholeplasmatales</taxon>
        <taxon>Acholeplasmataceae</taxon>
        <taxon>Paracholeplasma</taxon>
    </lineage>
</organism>
<comment type="subunit">
    <text evidence="7">The glycine cleavage system is composed of four proteins: P, T, L and H.</text>
</comment>
<keyword evidence="4 7" id="KW-0808">Transferase</keyword>
<dbReference type="Pfam" id="PF01571">
    <property type="entry name" value="GCV_T"/>
    <property type="match status" value="1"/>
</dbReference>
<dbReference type="SUPFAM" id="SSF101790">
    <property type="entry name" value="Aminomethyltransferase beta-barrel domain"/>
    <property type="match status" value="1"/>
</dbReference>
<evidence type="ECO:0000256" key="3">
    <source>
        <dbReference type="ARBA" id="ARBA00022576"/>
    </source>
</evidence>
<dbReference type="Gene3D" id="3.30.70.1400">
    <property type="entry name" value="Aminomethyltransferase beta-barrel domains"/>
    <property type="match status" value="1"/>
</dbReference>
<dbReference type="Gene3D" id="3.30.1360.120">
    <property type="entry name" value="Probable tRNA modification gtpase trme, domain 1"/>
    <property type="match status" value="1"/>
</dbReference>
<evidence type="ECO:0000259" key="8">
    <source>
        <dbReference type="Pfam" id="PF01571"/>
    </source>
</evidence>
<keyword evidence="3 7" id="KW-0032">Aminotransferase</keyword>
<protein>
    <recommendedName>
        <fullName evidence="2 7">Aminomethyltransferase</fullName>
        <ecNumber evidence="2 7">2.1.2.10</ecNumber>
    </recommendedName>
    <alternativeName>
        <fullName evidence="5 7">Glycine cleavage system T protein</fullName>
    </alternativeName>
</protein>
<accession>A0ABT2PTX6</accession>
<dbReference type="InterPro" id="IPR013977">
    <property type="entry name" value="GcvT_C"/>
</dbReference>
<feature type="domain" description="Aminomethyltransferase C-terminal" evidence="9">
    <location>
        <begin position="278"/>
        <end position="355"/>
    </location>
</feature>
<dbReference type="Gene3D" id="2.40.30.110">
    <property type="entry name" value="Aminomethyltransferase beta-barrel domains"/>
    <property type="match status" value="1"/>
</dbReference>
<feature type="domain" description="GCVT N-terminal" evidence="8">
    <location>
        <begin position="9"/>
        <end position="260"/>
    </location>
</feature>
<proteinExistence type="inferred from homology"/>
<comment type="caution">
    <text evidence="10">The sequence shown here is derived from an EMBL/GenBank/DDBJ whole genome shotgun (WGS) entry which is preliminary data.</text>
</comment>
<evidence type="ECO:0000313" key="11">
    <source>
        <dbReference type="Proteomes" id="UP001209076"/>
    </source>
</evidence>
<dbReference type="RefSeq" id="WP_262095623.1">
    <property type="nucleotide sequence ID" value="NZ_JAOEGN010000002.1"/>
</dbReference>
<dbReference type="HAMAP" id="MF_00259">
    <property type="entry name" value="GcvT"/>
    <property type="match status" value="1"/>
</dbReference>
<dbReference type="GO" id="GO:0004047">
    <property type="term" value="F:aminomethyltransferase activity"/>
    <property type="evidence" value="ECO:0007669"/>
    <property type="project" value="UniProtKB-EC"/>
</dbReference>
<dbReference type="InterPro" id="IPR027266">
    <property type="entry name" value="TrmE/GcvT-like"/>
</dbReference>
<comment type="similarity">
    <text evidence="1 7">Belongs to the GcvT family.</text>
</comment>
<dbReference type="NCBIfam" id="TIGR00528">
    <property type="entry name" value="gcvT"/>
    <property type="match status" value="1"/>
</dbReference>
<dbReference type="InterPro" id="IPR006222">
    <property type="entry name" value="GCVT_N"/>
</dbReference>
<dbReference type="InterPro" id="IPR029043">
    <property type="entry name" value="GcvT/YgfZ_C"/>
</dbReference>
<gene>
    <name evidence="7 10" type="primary">gcvT</name>
    <name evidence="10" type="ORF">N7603_01850</name>
</gene>
<dbReference type="Proteomes" id="UP001209076">
    <property type="component" value="Unassembled WGS sequence"/>
</dbReference>
<dbReference type="PANTHER" id="PTHR43757">
    <property type="entry name" value="AMINOMETHYLTRANSFERASE"/>
    <property type="match status" value="1"/>
</dbReference>
<dbReference type="EC" id="2.1.2.10" evidence="2 7"/>
<dbReference type="SUPFAM" id="SSF103025">
    <property type="entry name" value="Folate-binding domain"/>
    <property type="match status" value="1"/>
</dbReference>
<dbReference type="InterPro" id="IPR006223">
    <property type="entry name" value="GcvT"/>
</dbReference>
<dbReference type="InterPro" id="IPR028896">
    <property type="entry name" value="GcvT/YgfZ/DmdA"/>
</dbReference>
<comment type="catalytic activity">
    <reaction evidence="6 7">
        <text>N(6)-[(R)-S(8)-aminomethyldihydrolipoyl]-L-lysyl-[protein] + (6S)-5,6,7,8-tetrahydrofolate = N(6)-[(R)-dihydrolipoyl]-L-lysyl-[protein] + (6R)-5,10-methylene-5,6,7,8-tetrahydrofolate + NH4(+)</text>
        <dbReference type="Rhea" id="RHEA:16945"/>
        <dbReference type="Rhea" id="RHEA-COMP:10475"/>
        <dbReference type="Rhea" id="RHEA-COMP:10492"/>
        <dbReference type="ChEBI" id="CHEBI:15636"/>
        <dbReference type="ChEBI" id="CHEBI:28938"/>
        <dbReference type="ChEBI" id="CHEBI:57453"/>
        <dbReference type="ChEBI" id="CHEBI:83100"/>
        <dbReference type="ChEBI" id="CHEBI:83143"/>
        <dbReference type="EC" id="2.1.2.10"/>
    </reaction>
</comment>
<evidence type="ECO:0000256" key="6">
    <source>
        <dbReference type="ARBA" id="ARBA00047665"/>
    </source>
</evidence>
<dbReference type="PANTHER" id="PTHR43757:SF2">
    <property type="entry name" value="AMINOMETHYLTRANSFERASE, MITOCHONDRIAL"/>
    <property type="match status" value="1"/>
</dbReference>
<reference evidence="11" key="1">
    <citation type="submission" date="2023-07" db="EMBL/GenBank/DDBJ databases">
        <title>Novel Mycoplasma species identified in domestic and wild animals.</title>
        <authorList>
            <person name="Volokhov D.V."/>
            <person name="Furtak V.A."/>
            <person name="Zagorodnyaya T.A."/>
        </authorList>
    </citation>
    <scope>NUCLEOTIDE SEQUENCE [LARGE SCALE GENOMIC DNA]</scope>
    <source>
        <strain evidence="11">92-19</strain>
    </source>
</reference>
<evidence type="ECO:0000313" key="10">
    <source>
        <dbReference type="EMBL" id="MCU0104397.1"/>
    </source>
</evidence>